<dbReference type="GO" id="GO:0009103">
    <property type="term" value="P:lipopolysaccharide biosynthetic process"/>
    <property type="evidence" value="ECO:0007669"/>
    <property type="project" value="UniProtKB-KW"/>
</dbReference>
<dbReference type="PANTHER" id="PTHR48090:SF3">
    <property type="entry name" value="UNDECAPRENYL-PHOSPHATE 4-DEOXY-4-FORMAMIDO-L-ARABINOSE TRANSFERASE"/>
    <property type="match status" value="1"/>
</dbReference>
<keyword evidence="3" id="KW-0808">Transferase</keyword>
<evidence type="ECO:0000256" key="2">
    <source>
        <dbReference type="ARBA" id="ARBA00022676"/>
    </source>
</evidence>
<feature type="non-terminal residue" evidence="9">
    <location>
        <position position="136"/>
    </location>
</feature>
<sequence length="136" mass="15662">MDISIVIPLLNEEESLEELNQRLHSELKKTGKEYEIIFIDDGSTDGSFEKLLRLREKHPQIRLLQFNKNFGKSAALSEGFKMARGEIVITMDADLQDDPAEIHNLIREIEGGLELVSGWKKERHDPLNKTIPSRFF</sequence>
<comment type="caution">
    <text evidence="9">The sequence shown here is derived from an EMBL/GenBank/DDBJ whole genome shotgun (WGS) entry which is preliminary data.</text>
</comment>
<accession>A0A7V1LKV8</accession>
<reference evidence="9" key="1">
    <citation type="journal article" date="2020" name="mSystems">
        <title>Genome- and Community-Level Interaction Insights into Carbon Utilization and Element Cycling Functions of Hydrothermarchaeota in Hydrothermal Sediment.</title>
        <authorList>
            <person name="Zhou Z."/>
            <person name="Liu Y."/>
            <person name="Xu W."/>
            <person name="Pan J."/>
            <person name="Luo Z.H."/>
            <person name="Li M."/>
        </authorList>
    </citation>
    <scope>NUCLEOTIDE SEQUENCE [LARGE SCALE GENOMIC DNA]</scope>
    <source>
        <strain evidence="9">HyVt-456</strain>
    </source>
</reference>
<dbReference type="InterPro" id="IPR001173">
    <property type="entry name" value="Glyco_trans_2-like"/>
</dbReference>
<dbReference type="GO" id="GO:0005886">
    <property type="term" value="C:plasma membrane"/>
    <property type="evidence" value="ECO:0007669"/>
    <property type="project" value="TreeGrafter"/>
</dbReference>
<protein>
    <submittedName>
        <fullName evidence="9">Glycosyltransferase</fullName>
    </submittedName>
</protein>
<dbReference type="AlphaFoldDB" id="A0A7V1LKV8"/>
<evidence type="ECO:0000256" key="5">
    <source>
        <dbReference type="ARBA" id="ARBA00022985"/>
    </source>
</evidence>
<keyword evidence="1" id="KW-1003">Cell membrane</keyword>
<evidence type="ECO:0000256" key="4">
    <source>
        <dbReference type="ARBA" id="ARBA00022692"/>
    </source>
</evidence>
<keyword evidence="6" id="KW-1133">Transmembrane helix</keyword>
<dbReference type="EMBL" id="DRLD01000104">
    <property type="protein sequence ID" value="HED09815.1"/>
    <property type="molecule type" value="Genomic_DNA"/>
</dbReference>
<feature type="domain" description="Glycosyltransferase 2-like" evidence="8">
    <location>
        <begin position="4"/>
        <end position="119"/>
    </location>
</feature>
<dbReference type="Proteomes" id="UP000886005">
    <property type="component" value="Unassembled WGS sequence"/>
</dbReference>
<dbReference type="GO" id="GO:0099621">
    <property type="term" value="F:undecaprenyl-phosphate 4-deoxy-4-formamido-L-arabinose transferase activity"/>
    <property type="evidence" value="ECO:0007669"/>
    <property type="project" value="TreeGrafter"/>
</dbReference>
<evidence type="ECO:0000259" key="8">
    <source>
        <dbReference type="Pfam" id="PF00535"/>
    </source>
</evidence>
<dbReference type="InterPro" id="IPR029044">
    <property type="entry name" value="Nucleotide-diphossugar_trans"/>
</dbReference>
<dbReference type="PANTHER" id="PTHR48090">
    <property type="entry name" value="UNDECAPRENYL-PHOSPHATE 4-DEOXY-4-FORMAMIDO-L-ARABINOSE TRANSFERASE-RELATED"/>
    <property type="match status" value="1"/>
</dbReference>
<gene>
    <name evidence="9" type="ORF">ENJ10_03940</name>
</gene>
<keyword evidence="5" id="KW-0448">Lipopolysaccharide biosynthesis</keyword>
<keyword evidence="2" id="KW-0328">Glycosyltransferase</keyword>
<dbReference type="SUPFAM" id="SSF53448">
    <property type="entry name" value="Nucleotide-diphospho-sugar transferases"/>
    <property type="match status" value="1"/>
</dbReference>
<keyword evidence="7" id="KW-0472">Membrane</keyword>
<name>A0A7V1LKV8_CALAY</name>
<evidence type="ECO:0000313" key="9">
    <source>
        <dbReference type="EMBL" id="HED09815.1"/>
    </source>
</evidence>
<proteinExistence type="predicted"/>
<dbReference type="Pfam" id="PF00535">
    <property type="entry name" value="Glycos_transf_2"/>
    <property type="match status" value="1"/>
</dbReference>
<evidence type="ECO:0000256" key="1">
    <source>
        <dbReference type="ARBA" id="ARBA00022475"/>
    </source>
</evidence>
<keyword evidence="4" id="KW-0812">Transmembrane</keyword>
<evidence type="ECO:0000256" key="3">
    <source>
        <dbReference type="ARBA" id="ARBA00022679"/>
    </source>
</evidence>
<dbReference type="Gene3D" id="3.90.550.10">
    <property type="entry name" value="Spore Coat Polysaccharide Biosynthesis Protein SpsA, Chain A"/>
    <property type="match status" value="1"/>
</dbReference>
<organism evidence="9">
    <name type="scientific">Caldithrix abyssi</name>
    <dbReference type="NCBI Taxonomy" id="187145"/>
    <lineage>
        <taxon>Bacteria</taxon>
        <taxon>Pseudomonadati</taxon>
        <taxon>Calditrichota</taxon>
        <taxon>Calditrichia</taxon>
        <taxon>Calditrichales</taxon>
        <taxon>Calditrichaceae</taxon>
        <taxon>Caldithrix</taxon>
    </lineage>
</organism>
<evidence type="ECO:0000256" key="7">
    <source>
        <dbReference type="ARBA" id="ARBA00023136"/>
    </source>
</evidence>
<dbReference type="CDD" id="cd04187">
    <property type="entry name" value="DPM1_like_bac"/>
    <property type="match status" value="1"/>
</dbReference>
<dbReference type="InterPro" id="IPR050256">
    <property type="entry name" value="Glycosyltransferase_2"/>
</dbReference>
<evidence type="ECO:0000256" key="6">
    <source>
        <dbReference type="ARBA" id="ARBA00022989"/>
    </source>
</evidence>